<evidence type="ECO:0000259" key="6">
    <source>
        <dbReference type="PROSITE" id="PS01180"/>
    </source>
</evidence>
<dbReference type="OrthoDB" id="5953255at2759"/>
<proteinExistence type="predicted"/>
<dbReference type="SUPFAM" id="SSF49854">
    <property type="entry name" value="Spermadhesin, CUB domain"/>
    <property type="match status" value="4"/>
</dbReference>
<evidence type="ECO:0000256" key="4">
    <source>
        <dbReference type="SAM" id="MobiDB-lite"/>
    </source>
</evidence>
<keyword evidence="1" id="KW-0677">Repeat</keyword>
<feature type="domain" description="CUB" evidence="6">
    <location>
        <begin position="308"/>
        <end position="420"/>
    </location>
</feature>
<accession>A0A9X0D3C0</accession>
<dbReference type="Pfam" id="PF00431">
    <property type="entry name" value="CUB"/>
    <property type="match status" value="4"/>
</dbReference>
<protein>
    <recommendedName>
        <fullName evidence="6">CUB domain-containing protein</fullName>
    </recommendedName>
</protein>
<dbReference type="CDD" id="cd00041">
    <property type="entry name" value="CUB"/>
    <property type="match status" value="4"/>
</dbReference>
<dbReference type="PROSITE" id="PS01180">
    <property type="entry name" value="CUB"/>
    <property type="match status" value="4"/>
</dbReference>
<feature type="domain" description="CUB" evidence="6">
    <location>
        <begin position="437"/>
        <end position="549"/>
    </location>
</feature>
<evidence type="ECO:0000256" key="2">
    <source>
        <dbReference type="ARBA" id="ARBA00023157"/>
    </source>
</evidence>
<dbReference type="FunFam" id="2.60.120.290:FF:000013">
    <property type="entry name" value="Membrane frizzled-related protein"/>
    <property type="match status" value="4"/>
</dbReference>
<dbReference type="InterPro" id="IPR035914">
    <property type="entry name" value="Sperma_CUB_dom_sf"/>
</dbReference>
<dbReference type="SMART" id="SM00042">
    <property type="entry name" value="CUB"/>
    <property type="match status" value="4"/>
</dbReference>
<evidence type="ECO:0000256" key="5">
    <source>
        <dbReference type="SAM" id="SignalP"/>
    </source>
</evidence>
<comment type="caution">
    <text evidence="7">The sequence shown here is derived from an EMBL/GenBank/DDBJ whole genome shotgun (WGS) entry which is preliminary data.</text>
</comment>
<evidence type="ECO:0000256" key="1">
    <source>
        <dbReference type="ARBA" id="ARBA00022737"/>
    </source>
</evidence>
<dbReference type="InterPro" id="IPR000859">
    <property type="entry name" value="CUB_dom"/>
</dbReference>
<feature type="region of interest" description="Disordered" evidence="4">
    <location>
        <begin position="280"/>
        <end position="304"/>
    </location>
</feature>
<dbReference type="Proteomes" id="UP001163046">
    <property type="component" value="Unassembled WGS sequence"/>
</dbReference>
<dbReference type="EMBL" id="MU825890">
    <property type="protein sequence ID" value="KAJ7384178.1"/>
    <property type="molecule type" value="Genomic_DNA"/>
</dbReference>
<evidence type="ECO:0000313" key="8">
    <source>
        <dbReference type="Proteomes" id="UP001163046"/>
    </source>
</evidence>
<comment type="caution">
    <text evidence="3">Lacks conserved residue(s) required for the propagation of feature annotation.</text>
</comment>
<sequence length="575" mass="62863">MERTFCLIFLLVNCVLVVNWQGGQAQLVDDCGGLNEGGSGTIQSPNYPLHYPVDKVCAWVIKTQTGDKVVLTFEAFALEDNSVCQYDYVLIRDGSSSKSPMIGKFCGTSMPATITSTSNVLWLGFRSDSSTTKRGFKAIWRAEKFAGTTPATAKTLPAPTVPEGCGGQMTGDGEVFTSPEYPKSYPIDSECMWTIVTAPGDTIELKFHEFHLENSGTCRYDFVEIRQGATGHSPLIGKFCASTIISPIKSTGNSLFVRLVSDGTVSEKGFRATWRRISHNTPATPTTQASTTRVPTTRAPTTPSVKECGGVFNEENGEITSPGYPNQYPLNKKCTWVILAPNHKSIELQFREFELEKSSNCRYDYLEVRDGDGPQNPLLGKLCGDVVPASIKSSQNAMHITFYSDGLTPKRGFAFKWQTIERQSPPPGPPPSPDTACGGTFTKMSGVMQSPQYPENYPVDALCQWVITLPPQYRIRLDFMDFQVEKSTSCQYDFVLVMDGPPSSPTALGKFCGNSSGSVVDSKSHVMTVLFKSDNTKTKKGFEAYWYAQPAIIDGTPSPTQPTKAPSTKTNVTGE</sequence>
<feature type="region of interest" description="Disordered" evidence="4">
    <location>
        <begin position="556"/>
        <end position="575"/>
    </location>
</feature>
<feature type="compositionally biased region" description="Polar residues" evidence="4">
    <location>
        <begin position="557"/>
        <end position="575"/>
    </location>
</feature>
<evidence type="ECO:0000256" key="3">
    <source>
        <dbReference type="PROSITE-ProRule" id="PRU00059"/>
    </source>
</evidence>
<organism evidence="7 8">
    <name type="scientific">Desmophyllum pertusum</name>
    <dbReference type="NCBI Taxonomy" id="174260"/>
    <lineage>
        <taxon>Eukaryota</taxon>
        <taxon>Metazoa</taxon>
        <taxon>Cnidaria</taxon>
        <taxon>Anthozoa</taxon>
        <taxon>Hexacorallia</taxon>
        <taxon>Scleractinia</taxon>
        <taxon>Caryophylliina</taxon>
        <taxon>Caryophylliidae</taxon>
        <taxon>Desmophyllum</taxon>
    </lineage>
</organism>
<feature type="domain" description="CUB" evidence="6">
    <location>
        <begin position="31"/>
        <end position="143"/>
    </location>
</feature>
<feature type="domain" description="CUB" evidence="6">
    <location>
        <begin position="165"/>
        <end position="277"/>
    </location>
</feature>
<keyword evidence="5" id="KW-0732">Signal</keyword>
<feature type="compositionally biased region" description="Low complexity" evidence="4">
    <location>
        <begin position="281"/>
        <end position="304"/>
    </location>
</feature>
<dbReference type="PANTHER" id="PTHR24251">
    <property type="entry name" value="OVOCHYMASE-RELATED"/>
    <property type="match status" value="1"/>
</dbReference>
<feature type="chain" id="PRO_5040808135" description="CUB domain-containing protein" evidence="5">
    <location>
        <begin position="26"/>
        <end position="575"/>
    </location>
</feature>
<dbReference type="AlphaFoldDB" id="A0A9X0D3C0"/>
<evidence type="ECO:0000313" key="7">
    <source>
        <dbReference type="EMBL" id="KAJ7384178.1"/>
    </source>
</evidence>
<reference evidence="7" key="1">
    <citation type="submission" date="2023-01" db="EMBL/GenBank/DDBJ databases">
        <title>Genome assembly of the deep-sea coral Lophelia pertusa.</title>
        <authorList>
            <person name="Herrera S."/>
            <person name="Cordes E."/>
        </authorList>
    </citation>
    <scope>NUCLEOTIDE SEQUENCE</scope>
    <source>
        <strain evidence="7">USNM1676648</strain>
        <tissue evidence="7">Polyp</tissue>
    </source>
</reference>
<gene>
    <name evidence="7" type="ORF">OS493_023507</name>
</gene>
<dbReference type="PANTHER" id="PTHR24251:SF37">
    <property type="entry name" value="CUB DOMAIN-CONTAINING PROTEIN"/>
    <property type="match status" value="1"/>
</dbReference>
<feature type="signal peptide" evidence="5">
    <location>
        <begin position="1"/>
        <end position="25"/>
    </location>
</feature>
<keyword evidence="8" id="KW-1185">Reference proteome</keyword>
<keyword evidence="2" id="KW-1015">Disulfide bond</keyword>
<name>A0A9X0D3C0_9CNID</name>
<dbReference type="Gene3D" id="2.60.120.290">
    <property type="entry name" value="Spermadhesin, CUB domain"/>
    <property type="match status" value="4"/>
</dbReference>